<sequence>ILKETNIMEDLNSKGAAKDMLLTGKTRIQTCETQVGTGYSPVLQKLAPAKHSSKGK</sequence>
<reference evidence="1 2" key="1">
    <citation type="journal article" date="2021" name="BMC Genomics">
        <title>Datura genome reveals duplications of psychoactive alkaloid biosynthetic genes and high mutation rate following tissue culture.</title>
        <authorList>
            <person name="Rajewski A."/>
            <person name="Carter-House D."/>
            <person name="Stajich J."/>
            <person name="Litt A."/>
        </authorList>
    </citation>
    <scope>NUCLEOTIDE SEQUENCE [LARGE SCALE GENOMIC DNA]</scope>
    <source>
        <strain evidence="1">AR-01</strain>
    </source>
</reference>
<evidence type="ECO:0000313" key="2">
    <source>
        <dbReference type="Proteomes" id="UP000823775"/>
    </source>
</evidence>
<name>A0ABS8WJW8_DATST</name>
<dbReference type="Proteomes" id="UP000823775">
    <property type="component" value="Unassembled WGS sequence"/>
</dbReference>
<proteinExistence type="predicted"/>
<accession>A0ABS8WJW8</accession>
<protein>
    <submittedName>
        <fullName evidence="1">Uncharacterized protein</fullName>
    </submittedName>
</protein>
<organism evidence="1 2">
    <name type="scientific">Datura stramonium</name>
    <name type="common">Jimsonweed</name>
    <name type="synonym">Common thornapple</name>
    <dbReference type="NCBI Taxonomy" id="4076"/>
    <lineage>
        <taxon>Eukaryota</taxon>
        <taxon>Viridiplantae</taxon>
        <taxon>Streptophyta</taxon>
        <taxon>Embryophyta</taxon>
        <taxon>Tracheophyta</taxon>
        <taxon>Spermatophyta</taxon>
        <taxon>Magnoliopsida</taxon>
        <taxon>eudicotyledons</taxon>
        <taxon>Gunneridae</taxon>
        <taxon>Pentapetalae</taxon>
        <taxon>asterids</taxon>
        <taxon>lamiids</taxon>
        <taxon>Solanales</taxon>
        <taxon>Solanaceae</taxon>
        <taxon>Solanoideae</taxon>
        <taxon>Datureae</taxon>
        <taxon>Datura</taxon>
    </lineage>
</organism>
<feature type="non-terminal residue" evidence="1">
    <location>
        <position position="1"/>
    </location>
</feature>
<keyword evidence="2" id="KW-1185">Reference proteome</keyword>
<evidence type="ECO:0000313" key="1">
    <source>
        <dbReference type="EMBL" id="MCE3050454.1"/>
    </source>
</evidence>
<gene>
    <name evidence="1" type="ORF">HAX54_047242</name>
</gene>
<comment type="caution">
    <text evidence="1">The sequence shown here is derived from an EMBL/GenBank/DDBJ whole genome shotgun (WGS) entry which is preliminary data.</text>
</comment>
<dbReference type="EMBL" id="JACEIK010007593">
    <property type="protein sequence ID" value="MCE3050454.1"/>
    <property type="molecule type" value="Genomic_DNA"/>
</dbReference>